<dbReference type="RefSeq" id="WP_072845355.1">
    <property type="nucleotide sequence ID" value="NZ_FNAB01000011.1"/>
</dbReference>
<name>A0A1G7ALQ4_9NOCA</name>
<keyword evidence="2" id="KW-1133">Transmembrane helix</keyword>
<keyword evidence="2" id="KW-0472">Membrane</keyword>
<dbReference type="Proteomes" id="UP000199417">
    <property type="component" value="Unassembled WGS sequence"/>
</dbReference>
<evidence type="ECO:0000256" key="2">
    <source>
        <dbReference type="SAM" id="Phobius"/>
    </source>
</evidence>
<dbReference type="AlphaFoldDB" id="A0A1G7ALQ4"/>
<feature type="transmembrane region" description="Helical" evidence="2">
    <location>
        <begin position="12"/>
        <end position="29"/>
    </location>
</feature>
<proteinExistence type="predicted"/>
<organism evidence="3 4">
    <name type="scientific">Rhodococcus tukisamuensis</name>
    <dbReference type="NCBI Taxonomy" id="168276"/>
    <lineage>
        <taxon>Bacteria</taxon>
        <taxon>Bacillati</taxon>
        <taxon>Actinomycetota</taxon>
        <taxon>Actinomycetes</taxon>
        <taxon>Mycobacteriales</taxon>
        <taxon>Nocardiaceae</taxon>
        <taxon>Rhodococcus</taxon>
    </lineage>
</organism>
<keyword evidence="4" id="KW-1185">Reference proteome</keyword>
<dbReference type="EMBL" id="FNAB01000011">
    <property type="protein sequence ID" value="SDE15769.1"/>
    <property type="molecule type" value="Genomic_DNA"/>
</dbReference>
<feature type="region of interest" description="Disordered" evidence="1">
    <location>
        <begin position="211"/>
        <end position="253"/>
    </location>
</feature>
<gene>
    <name evidence="3" type="ORF">SAMN05444580_11133</name>
</gene>
<dbReference type="STRING" id="168276.SAMN05444580_11133"/>
<sequence length="253" mass="27285">MDLFDVVKACFRRWYVVLPLLLVTAWFSYQSYSSVTPVYYSNTVIGLAQPSSRVEHVDAGVPLPRNGLLDIGGAQLITNMAALGLEQQSVVDRVVAAGGLPHYVAKMFPVPSTLPQPPLILIEVTDADPDAVSRTLGLVIAQTEITLRTLQEQARVPNDQMVAMFVVLPPTAPVAGMPSRLKSTLAIFIVGAGLSVLVTVLIDVLLTRRRSRAQQRRQPQSEAATRPDSDQLPDGVPRPIDATPAPKGSTEAT</sequence>
<accession>A0A1G7ALQ4</accession>
<reference evidence="3 4" key="1">
    <citation type="submission" date="2016-10" db="EMBL/GenBank/DDBJ databases">
        <authorList>
            <person name="de Groot N.N."/>
        </authorList>
    </citation>
    <scope>NUCLEOTIDE SEQUENCE [LARGE SCALE GENOMIC DNA]</scope>
    <source>
        <strain evidence="3 4">JCM 11308</strain>
    </source>
</reference>
<evidence type="ECO:0000313" key="3">
    <source>
        <dbReference type="EMBL" id="SDE15769.1"/>
    </source>
</evidence>
<evidence type="ECO:0008006" key="5">
    <source>
        <dbReference type="Google" id="ProtNLM"/>
    </source>
</evidence>
<keyword evidence="2" id="KW-0812">Transmembrane</keyword>
<feature type="transmembrane region" description="Helical" evidence="2">
    <location>
        <begin position="185"/>
        <end position="206"/>
    </location>
</feature>
<evidence type="ECO:0000256" key="1">
    <source>
        <dbReference type="SAM" id="MobiDB-lite"/>
    </source>
</evidence>
<evidence type="ECO:0000313" key="4">
    <source>
        <dbReference type="Proteomes" id="UP000199417"/>
    </source>
</evidence>
<protein>
    <recommendedName>
        <fullName evidence="5">Capsular polysaccharide biosynthesis protein</fullName>
    </recommendedName>
</protein>